<feature type="region of interest" description="Disordered" evidence="7">
    <location>
        <begin position="126"/>
        <end position="186"/>
    </location>
</feature>
<feature type="transmembrane region" description="Helical" evidence="8">
    <location>
        <begin position="348"/>
        <end position="372"/>
    </location>
</feature>
<dbReference type="InterPro" id="IPR050951">
    <property type="entry name" value="Retrovirus_Pol_polyprotein"/>
</dbReference>
<accession>A0A6H5HXL1</accession>
<evidence type="ECO:0000256" key="5">
    <source>
        <dbReference type="ARBA" id="ARBA00022801"/>
    </source>
</evidence>
<gene>
    <name evidence="10" type="ORF">TBRA_LOCUS1891</name>
</gene>
<evidence type="ECO:0000256" key="3">
    <source>
        <dbReference type="ARBA" id="ARBA00022722"/>
    </source>
</evidence>
<dbReference type="Proteomes" id="UP000479190">
    <property type="component" value="Unassembled WGS sequence"/>
</dbReference>
<proteinExistence type="predicted"/>
<dbReference type="GO" id="GO:0003964">
    <property type="term" value="F:RNA-directed DNA polymerase activity"/>
    <property type="evidence" value="ECO:0007669"/>
    <property type="project" value="UniProtKB-KW"/>
</dbReference>
<keyword evidence="5" id="KW-0378">Hydrolase</keyword>
<evidence type="ECO:0000313" key="10">
    <source>
        <dbReference type="EMBL" id="CAB0029867.1"/>
    </source>
</evidence>
<keyword evidence="8" id="KW-0812">Transmembrane</keyword>
<keyword evidence="8" id="KW-0472">Membrane</keyword>
<evidence type="ECO:0000259" key="9">
    <source>
        <dbReference type="Pfam" id="PF17917"/>
    </source>
</evidence>
<keyword evidence="6" id="KW-0695">RNA-directed DNA polymerase</keyword>
<keyword evidence="8" id="KW-1133">Transmembrane helix</keyword>
<dbReference type="InterPro" id="IPR041373">
    <property type="entry name" value="RT_RNaseH"/>
</dbReference>
<protein>
    <recommendedName>
        <fullName evidence="9">Reverse transcriptase RNase H-like domain-containing protein</fullName>
    </recommendedName>
</protein>
<dbReference type="InterPro" id="IPR043502">
    <property type="entry name" value="DNA/RNA_pol_sf"/>
</dbReference>
<evidence type="ECO:0000256" key="1">
    <source>
        <dbReference type="ARBA" id="ARBA00022679"/>
    </source>
</evidence>
<dbReference type="SUPFAM" id="SSF56672">
    <property type="entry name" value="DNA/RNA polymerases"/>
    <property type="match status" value="1"/>
</dbReference>
<keyword evidence="2" id="KW-0548">Nucleotidyltransferase</keyword>
<dbReference type="Pfam" id="PF17917">
    <property type="entry name" value="RT_RNaseH"/>
    <property type="match status" value="1"/>
</dbReference>
<dbReference type="OrthoDB" id="7311776at2759"/>
<dbReference type="PANTHER" id="PTHR37984:SF5">
    <property type="entry name" value="PROTEIN NYNRIN-LIKE"/>
    <property type="match status" value="1"/>
</dbReference>
<keyword evidence="3" id="KW-0540">Nuclease</keyword>
<feature type="domain" description="Reverse transcriptase RNase H-like" evidence="9">
    <location>
        <begin position="2"/>
        <end position="75"/>
    </location>
</feature>
<organism evidence="10 11">
    <name type="scientific">Trichogramma brassicae</name>
    <dbReference type="NCBI Taxonomy" id="86971"/>
    <lineage>
        <taxon>Eukaryota</taxon>
        <taxon>Metazoa</taxon>
        <taxon>Ecdysozoa</taxon>
        <taxon>Arthropoda</taxon>
        <taxon>Hexapoda</taxon>
        <taxon>Insecta</taxon>
        <taxon>Pterygota</taxon>
        <taxon>Neoptera</taxon>
        <taxon>Endopterygota</taxon>
        <taxon>Hymenoptera</taxon>
        <taxon>Apocrita</taxon>
        <taxon>Proctotrupomorpha</taxon>
        <taxon>Chalcidoidea</taxon>
        <taxon>Trichogrammatidae</taxon>
        <taxon>Trichogramma</taxon>
    </lineage>
</organism>
<keyword evidence="11" id="KW-1185">Reference proteome</keyword>
<name>A0A6H5HXL1_9HYME</name>
<keyword evidence="4" id="KW-0255">Endonuclease</keyword>
<evidence type="ECO:0000256" key="2">
    <source>
        <dbReference type="ARBA" id="ARBA00022695"/>
    </source>
</evidence>
<dbReference type="Pfam" id="PF24664">
    <property type="entry name" value="Monjiviricetes_fusion"/>
    <property type="match status" value="1"/>
</dbReference>
<evidence type="ECO:0000256" key="8">
    <source>
        <dbReference type="SAM" id="Phobius"/>
    </source>
</evidence>
<dbReference type="GO" id="GO:0016787">
    <property type="term" value="F:hydrolase activity"/>
    <property type="evidence" value="ECO:0007669"/>
    <property type="project" value="UniProtKB-KW"/>
</dbReference>
<evidence type="ECO:0000313" key="11">
    <source>
        <dbReference type="Proteomes" id="UP000479190"/>
    </source>
</evidence>
<reference evidence="10 11" key="1">
    <citation type="submission" date="2020-02" db="EMBL/GenBank/DDBJ databases">
        <authorList>
            <person name="Ferguson B K."/>
        </authorList>
    </citation>
    <scope>NUCLEOTIDE SEQUENCE [LARGE SCALE GENOMIC DNA]</scope>
</reference>
<keyword evidence="1" id="KW-0808">Transferase</keyword>
<dbReference type="PANTHER" id="PTHR37984">
    <property type="entry name" value="PROTEIN CBG26694"/>
    <property type="match status" value="1"/>
</dbReference>
<evidence type="ECO:0000256" key="6">
    <source>
        <dbReference type="ARBA" id="ARBA00022918"/>
    </source>
</evidence>
<dbReference type="CDD" id="cd09274">
    <property type="entry name" value="RNase_HI_RT_Ty3"/>
    <property type="match status" value="1"/>
</dbReference>
<dbReference type="AlphaFoldDB" id="A0A6H5HXL1"/>
<dbReference type="GO" id="GO:0004519">
    <property type="term" value="F:endonuclease activity"/>
    <property type="evidence" value="ECO:0007669"/>
    <property type="project" value="UniProtKB-KW"/>
</dbReference>
<sequence length="390" mass="44327">MPVGYASRALSEIEKRYDTYSREALAIVFTITKFKTYLIGRKFTVYTDHKPLLYFKNSTDPNSRVSRYHFRLSHFDYEILHKDGAANVVADCLSRNPVVEEINIVETRLRAKGITDPVNYRIKRARRPNAVKNNKDAAPVQSEPESPNEVMEQITEGTNNPDPVEAITDGSEEAQPSEGVTDIDETEENQFLVNKIPLNCRDQLFMRNDNYIFFISDDGTPCDDGARQLFSQGMLPKIKNTSAGEVTQWFRAMPDLIEGPAPQILKPHTALTWQYVSPESLAVAGIYSERDTKKLRDMIVFPIERPSILNKIAMGFAGRQIDGNDINIGPLFKRRMLNKIASSTWSRLLSGFMSFGTISAGFIGFLMLCRLYKISRYGNPRLRNLQHIRV</sequence>
<dbReference type="EMBL" id="CADCXV010000358">
    <property type="protein sequence ID" value="CAB0029867.1"/>
    <property type="molecule type" value="Genomic_DNA"/>
</dbReference>
<evidence type="ECO:0000256" key="4">
    <source>
        <dbReference type="ARBA" id="ARBA00022759"/>
    </source>
</evidence>
<evidence type="ECO:0000256" key="7">
    <source>
        <dbReference type="SAM" id="MobiDB-lite"/>
    </source>
</evidence>